<comment type="pathway">
    <text evidence="3">One-carbon metabolism; methylamine degradation.</text>
</comment>
<sequence length="181" mass="19105">MNLISNPLLFMLAKFFLVFVLIAAALPKLRDKDEFHGVVVNYRILPDVLAYPFARMLPYLELSLAALLLINAVTAYAGVLVALLLLSFAIAIGINLARGRTHIDCGCLRGAERGNGIGLYQFARPVVLSGLALYVAHAANIGVTATLGETVLALAAAAMTAILYTGADMLSSLSPASSNNS</sequence>
<proteinExistence type="predicted"/>
<evidence type="ECO:0000256" key="2">
    <source>
        <dbReference type="ARBA" id="ARBA00004141"/>
    </source>
</evidence>
<evidence type="ECO:0000256" key="3">
    <source>
        <dbReference type="ARBA" id="ARBA00004856"/>
    </source>
</evidence>
<evidence type="ECO:0000313" key="11">
    <source>
        <dbReference type="Proteomes" id="UP000293398"/>
    </source>
</evidence>
<evidence type="ECO:0000256" key="7">
    <source>
        <dbReference type="ARBA" id="ARBA00023136"/>
    </source>
</evidence>
<feature type="transmembrane region" description="Helical" evidence="8">
    <location>
        <begin position="76"/>
        <end position="97"/>
    </location>
</feature>
<comment type="subcellular location">
    <subcellularLocation>
        <location evidence="2">Membrane</location>
        <topology evidence="2">Multi-pass membrane protein</topology>
    </subcellularLocation>
</comment>
<organism evidence="10 11">
    <name type="scientific">Advenella incenata</name>
    <dbReference type="NCBI Taxonomy" id="267800"/>
    <lineage>
        <taxon>Bacteria</taxon>
        <taxon>Pseudomonadati</taxon>
        <taxon>Pseudomonadota</taxon>
        <taxon>Betaproteobacteria</taxon>
        <taxon>Burkholderiales</taxon>
        <taxon>Alcaligenaceae</taxon>
    </lineage>
</organism>
<keyword evidence="5 8" id="KW-0812">Transmembrane</keyword>
<keyword evidence="6 8" id="KW-1133">Transmembrane helix</keyword>
<feature type="transmembrane region" description="Helical" evidence="8">
    <location>
        <begin position="141"/>
        <end position="164"/>
    </location>
</feature>
<keyword evidence="7 8" id="KW-0472">Membrane</keyword>
<comment type="caution">
    <text evidence="10">The sequence shown here is derived from an EMBL/GenBank/DDBJ whole genome shotgun (WGS) entry which is preliminary data.</text>
</comment>
<evidence type="ECO:0000256" key="4">
    <source>
        <dbReference type="ARBA" id="ARBA00019078"/>
    </source>
</evidence>
<dbReference type="EMBL" id="SHKO01000005">
    <property type="protein sequence ID" value="RZT91456.1"/>
    <property type="molecule type" value="Genomic_DNA"/>
</dbReference>
<dbReference type="GO" id="GO:0030416">
    <property type="term" value="P:methylamine metabolic process"/>
    <property type="evidence" value="ECO:0007669"/>
    <property type="project" value="InterPro"/>
</dbReference>
<protein>
    <recommendedName>
        <fullName evidence="4">Methylamine utilization protein MauE</fullName>
    </recommendedName>
</protein>
<dbReference type="Proteomes" id="UP000293398">
    <property type="component" value="Unassembled WGS sequence"/>
</dbReference>
<feature type="transmembrane region" description="Helical" evidence="8">
    <location>
        <begin position="6"/>
        <end position="27"/>
    </location>
</feature>
<evidence type="ECO:0000256" key="5">
    <source>
        <dbReference type="ARBA" id="ARBA00022692"/>
    </source>
</evidence>
<comment type="function">
    <text evidence="1">May be specifically involved in the processing, transport, and/or maturation of the MADH beta-subunit.</text>
</comment>
<dbReference type="AlphaFoldDB" id="A0A4Q7V4L7"/>
<name>A0A4Q7V4L7_9BURK</name>
<reference evidence="10 11" key="1">
    <citation type="submission" date="2019-02" db="EMBL/GenBank/DDBJ databases">
        <title>Genomic Encyclopedia of Type Strains, Phase IV (KMG-IV): sequencing the most valuable type-strain genomes for metagenomic binning, comparative biology and taxonomic classification.</title>
        <authorList>
            <person name="Goeker M."/>
        </authorList>
    </citation>
    <scope>NUCLEOTIDE SEQUENCE [LARGE SCALE GENOMIC DNA]</scope>
    <source>
        <strain evidence="10 11">DSM 23814</strain>
    </source>
</reference>
<evidence type="ECO:0000313" key="10">
    <source>
        <dbReference type="EMBL" id="RZT91456.1"/>
    </source>
</evidence>
<dbReference type="RefSeq" id="WP_165393159.1">
    <property type="nucleotide sequence ID" value="NZ_SHKO01000005.1"/>
</dbReference>
<evidence type="ECO:0000259" key="9">
    <source>
        <dbReference type="Pfam" id="PF07291"/>
    </source>
</evidence>
<keyword evidence="11" id="KW-1185">Reference proteome</keyword>
<dbReference type="InterPro" id="IPR009908">
    <property type="entry name" value="Methylamine_util_MauE"/>
</dbReference>
<feature type="domain" description="Methylamine utilisation protein MauE" evidence="9">
    <location>
        <begin position="9"/>
        <end position="135"/>
    </location>
</feature>
<accession>A0A4Q7V4L7</accession>
<evidence type="ECO:0000256" key="6">
    <source>
        <dbReference type="ARBA" id="ARBA00022989"/>
    </source>
</evidence>
<evidence type="ECO:0000256" key="8">
    <source>
        <dbReference type="SAM" id="Phobius"/>
    </source>
</evidence>
<evidence type="ECO:0000256" key="1">
    <source>
        <dbReference type="ARBA" id="ARBA00003475"/>
    </source>
</evidence>
<dbReference type="UniPathway" id="UPA00895"/>
<gene>
    <name evidence="10" type="ORF">EV681_4210</name>
</gene>
<dbReference type="GO" id="GO:0016020">
    <property type="term" value="C:membrane"/>
    <property type="evidence" value="ECO:0007669"/>
    <property type="project" value="UniProtKB-SubCell"/>
</dbReference>
<dbReference type="Pfam" id="PF07291">
    <property type="entry name" value="MauE"/>
    <property type="match status" value="1"/>
</dbReference>